<dbReference type="Proteomes" id="UP000263642">
    <property type="component" value="Unassembled WGS sequence"/>
</dbReference>
<gene>
    <name evidence="3" type="ORF">DIT97_34450</name>
</gene>
<dbReference type="PROSITE" id="PS51318">
    <property type="entry name" value="TAT"/>
    <property type="match status" value="1"/>
</dbReference>
<dbReference type="Pfam" id="PF01261">
    <property type="entry name" value="AP_endonuc_2"/>
    <property type="match status" value="1"/>
</dbReference>
<name>A0A3D3RGA5_9PLAN</name>
<evidence type="ECO:0000313" key="3">
    <source>
        <dbReference type="EMBL" id="HCO27849.1"/>
    </source>
</evidence>
<reference evidence="3 4" key="1">
    <citation type="journal article" date="2018" name="Nat. Biotechnol.">
        <title>A standardized bacterial taxonomy based on genome phylogeny substantially revises the tree of life.</title>
        <authorList>
            <person name="Parks D.H."/>
            <person name="Chuvochina M."/>
            <person name="Waite D.W."/>
            <person name="Rinke C."/>
            <person name="Skarshewski A."/>
            <person name="Chaumeil P.A."/>
            <person name="Hugenholtz P."/>
        </authorList>
    </citation>
    <scope>NUCLEOTIDE SEQUENCE [LARGE SCALE GENOMIC DNA]</scope>
    <source>
        <strain evidence="3">UBA9375</strain>
    </source>
</reference>
<feature type="chain" id="PRO_5017829984" evidence="1">
    <location>
        <begin position="29"/>
        <end position="324"/>
    </location>
</feature>
<keyword evidence="3" id="KW-0413">Isomerase</keyword>
<dbReference type="SUPFAM" id="SSF51658">
    <property type="entry name" value="Xylose isomerase-like"/>
    <property type="match status" value="1"/>
</dbReference>
<dbReference type="InterPro" id="IPR050312">
    <property type="entry name" value="IolE/XylAMocC-like"/>
</dbReference>
<dbReference type="GO" id="GO:0016853">
    <property type="term" value="F:isomerase activity"/>
    <property type="evidence" value="ECO:0007669"/>
    <property type="project" value="UniProtKB-KW"/>
</dbReference>
<protein>
    <submittedName>
        <fullName evidence="3">Xylose isomerase</fullName>
    </submittedName>
</protein>
<feature type="domain" description="Xylose isomerase-like TIM barrel" evidence="2">
    <location>
        <begin position="63"/>
        <end position="307"/>
    </location>
</feature>
<dbReference type="AlphaFoldDB" id="A0A3D3RGA5"/>
<dbReference type="InterPro" id="IPR036237">
    <property type="entry name" value="Xyl_isomerase-like_sf"/>
</dbReference>
<dbReference type="PANTHER" id="PTHR12110">
    <property type="entry name" value="HYDROXYPYRUVATE ISOMERASE"/>
    <property type="match status" value="1"/>
</dbReference>
<evidence type="ECO:0000259" key="2">
    <source>
        <dbReference type="Pfam" id="PF01261"/>
    </source>
</evidence>
<feature type="signal peptide" evidence="1">
    <location>
        <begin position="1"/>
        <end position="28"/>
    </location>
</feature>
<evidence type="ECO:0000256" key="1">
    <source>
        <dbReference type="SAM" id="SignalP"/>
    </source>
</evidence>
<dbReference type="PANTHER" id="PTHR12110:SF48">
    <property type="entry name" value="BLL3656 PROTEIN"/>
    <property type="match status" value="1"/>
</dbReference>
<proteinExistence type="predicted"/>
<comment type="caution">
    <text evidence="3">The sequence shown here is derived from an EMBL/GenBank/DDBJ whole genome shotgun (WGS) entry which is preliminary data.</text>
</comment>
<dbReference type="InterPro" id="IPR013022">
    <property type="entry name" value="Xyl_isomerase-like_TIM-brl"/>
</dbReference>
<accession>A0A3D3RGA5</accession>
<keyword evidence="1" id="KW-0732">Signal</keyword>
<dbReference type="EMBL" id="DQAY01000211">
    <property type="protein sequence ID" value="HCO27849.1"/>
    <property type="molecule type" value="Genomic_DNA"/>
</dbReference>
<dbReference type="Gene3D" id="3.20.20.150">
    <property type="entry name" value="Divalent-metal-dependent TIM barrel enzymes"/>
    <property type="match status" value="1"/>
</dbReference>
<evidence type="ECO:0000313" key="4">
    <source>
        <dbReference type="Proteomes" id="UP000263642"/>
    </source>
</evidence>
<organism evidence="3 4">
    <name type="scientific">Gimesia maris</name>
    <dbReference type="NCBI Taxonomy" id="122"/>
    <lineage>
        <taxon>Bacteria</taxon>
        <taxon>Pseudomonadati</taxon>
        <taxon>Planctomycetota</taxon>
        <taxon>Planctomycetia</taxon>
        <taxon>Planctomycetales</taxon>
        <taxon>Planctomycetaceae</taxon>
        <taxon>Gimesia</taxon>
    </lineage>
</organism>
<dbReference type="InterPro" id="IPR006311">
    <property type="entry name" value="TAT_signal"/>
</dbReference>
<sequence>MQTNLNRREMLAAAGGLLAAGIAAPATATAGTNRTRTAAEPFGYCFNTSTIRGQKLGIVEQIDLTSQAGYDSIEPWLRDIDEYVKAGGSLSDLKKRIDDAGLTVESAIGFAQWIVDDDAARKEGLEVAKRDMDTLRQIGGIRIAAPPTGATKQTDLNLFNAAKRYRALLELGDQMDVIPQVEVWGFSSSLSRLGESMFVAIESGHPKACLLPDVYHIYKGGSDFAGLGLLSRSAIQVFHVNDYPANPPRETINDSHRVYPGDGVAPLTDIFRMIHQAGFRGTLSLELFNRDYWQQDPLEVAKTGLQKTKAAVLQAGLDQPVKAD</sequence>